<dbReference type="Proteomes" id="UP001183420">
    <property type="component" value="Unassembled WGS sequence"/>
</dbReference>
<proteinExistence type="predicted"/>
<reference evidence="2" key="1">
    <citation type="submission" date="2023-07" db="EMBL/GenBank/DDBJ databases">
        <title>30 novel species of actinomycetes from the DSMZ collection.</title>
        <authorList>
            <person name="Nouioui I."/>
        </authorList>
    </citation>
    <scope>NUCLEOTIDE SEQUENCE [LARGE SCALE GENOMIC DNA]</scope>
    <source>
        <strain evidence="2">DSM 44918</strain>
    </source>
</reference>
<feature type="non-terminal residue" evidence="1">
    <location>
        <position position="160"/>
    </location>
</feature>
<name>A0ABU2M1R5_9ACTN</name>
<keyword evidence="2" id="KW-1185">Reference proteome</keyword>
<organism evidence="1 2">
    <name type="scientific">Streptomyces millisiae</name>
    <dbReference type="NCBI Taxonomy" id="3075542"/>
    <lineage>
        <taxon>Bacteria</taxon>
        <taxon>Bacillati</taxon>
        <taxon>Actinomycetota</taxon>
        <taxon>Actinomycetes</taxon>
        <taxon>Kitasatosporales</taxon>
        <taxon>Streptomycetaceae</taxon>
        <taxon>Streptomyces</taxon>
    </lineage>
</organism>
<evidence type="ECO:0000313" key="1">
    <source>
        <dbReference type="EMBL" id="MDT0323798.1"/>
    </source>
</evidence>
<accession>A0ABU2M1R5</accession>
<gene>
    <name evidence="1" type="ORF">RNC47_36430</name>
</gene>
<protein>
    <submittedName>
        <fullName evidence="1">Transcriptional regulator</fullName>
    </submittedName>
</protein>
<comment type="caution">
    <text evidence="1">The sequence shown here is derived from an EMBL/GenBank/DDBJ whole genome shotgun (WGS) entry which is preliminary data.</text>
</comment>
<dbReference type="EMBL" id="JAVREM010000235">
    <property type="protein sequence ID" value="MDT0323798.1"/>
    <property type="molecule type" value="Genomic_DNA"/>
</dbReference>
<feature type="non-terminal residue" evidence="1">
    <location>
        <position position="1"/>
    </location>
</feature>
<evidence type="ECO:0000313" key="2">
    <source>
        <dbReference type="Proteomes" id="UP001183420"/>
    </source>
</evidence>
<sequence>ALTLATQWADDLEPRITRATTSELAAWGLLLLRASGAAVRNNQPEVAADMKRFARSAATAIGREVKVAHETVRTFGPTTVRMLTVEDALVKDQPDTALRLAAQMPLFTVRPSSSVRSRHGLDVANAYARLGRFTESFGKLSELQAASPQWFPNQTPARDT</sequence>